<dbReference type="Proteomes" id="UP001151760">
    <property type="component" value="Unassembled WGS sequence"/>
</dbReference>
<reference evidence="2" key="1">
    <citation type="journal article" date="2022" name="Int. J. Mol. Sci.">
        <title>Draft Genome of Tanacetum Coccineum: Genomic Comparison of Closely Related Tanacetum-Family Plants.</title>
        <authorList>
            <person name="Yamashiro T."/>
            <person name="Shiraishi A."/>
            <person name="Nakayama K."/>
            <person name="Satake H."/>
        </authorList>
    </citation>
    <scope>NUCLEOTIDE SEQUENCE</scope>
</reference>
<dbReference type="EMBL" id="BQNB010014664">
    <property type="protein sequence ID" value="GJT30928.1"/>
    <property type="molecule type" value="Genomic_DNA"/>
</dbReference>
<feature type="compositionally biased region" description="Polar residues" evidence="1">
    <location>
        <begin position="327"/>
        <end position="347"/>
    </location>
</feature>
<name>A0ABQ5CY90_9ASTR</name>
<feature type="compositionally biased region" description="Basic and acidic residues" evidence="1">
    <location>
        <begin position="293"/>
        <end position="319"/>
    </location>
</feature>
<evidence type="ECO:0000256" key="1">
    <source>
        <dbReference type="SAM" id="MobiDB-lite"/>
    </source>
</evidence>
<keyword evidence="3" id="KW-1185">Reference proteome</keyword>
<organism evidence="2 3">
    <name type="scientific">Tanacetum coccineum</name>
    <dbReference type="NCBI Taxonomy" id="301880"/>
    <lineage>
        <taxon>Eukaryota</taxon>
        <taxon>Viridiplantae</taxon>
        <taxon>Streptophyta</taxon>
        <taxon>Embryophyta</taxon>
        <taxon>Tracheophyta</taxon>
        <taxon>Spermatophyta</taxon>
        <taxon>Magnoliopsida</taxon>
        <taxon>eudicotyledons</taxon>
        <taxon>Gunneridae</taxon>
        <taxon>Pentapetalae</taxon>
        <taxon>asterids</taxon>
        <taxon>campanulids</taxon>
        <taxon>Asterales</taxon>
        <taxon>Asteraceae</taxon>
        <taxon>Asteroideae</taxon>
        <taxon>Anthemideae</taxon>
        <taxon>Anthemidinae</taxon>
        <taxon>Tanacetum</taxon>
    </lineage>
</organism>
<evidence type="ECO:0000313" key="3">
    <source>
        <dbReference type="Proteomes" id="UP001151760"/>
    </source>
</evidence>
<feature type="region of interest" description="Disordered" evidence="1">
    <location>
        <begin position="288"/>
        <end position="353"/>
    </location>
</feature>
<feature type="compositionally biased region" description="Basic and acidic residues" evidence="1">
    <location>
        <begin position="114"/>
        <end position="124"/>
    </location>
</feature>
<sequence>MTTSAPRSPNPNVDEGESSAQRKSTVIRLRIPPRRSTRLTPPTPIPTAAEVEEMIIQDTIQLSIAEQKSHDDLEAKQNEEKVKEHLIAEEIEKHVEGMENDESADDDYELRRIEKGKNVDESRHTPSPTTIRSPRIHSTLVSSDTEKLQELTETNPKSSSSTPSSSLPKPTLSIHLTTRFMPRKKFNVLAQHLQEVMEDSLPKMVDDRVKELTKTQMQFIDSSVRNYMSGHILHVHPTQASQASAQEQQYQLYLTMKDNPQLQHDDLPIWLALKIKFEGLHASNTPCRSFAIRPRDRDDPHDNAHPEGENSTKRQKTFEHGTYVFGESSSSQVNESEPGPSTSSNQEQLDDFDFWTDTYATDDDELTAEKLSQELMEEMSETLDEAKLRKVVDEMLRQ</sequence>
<feature type="compositionally biased region" description="Low complexity" evidence="1">
    <location>
        <begin position="156"/>
        <end position="171"/>
    </location>
</feature>
<feature type="region of interest" description="Disordered" evidence="1">
    <location>
        <begin position="1"/>
        <end position="26"/>
    </location>
</feature>
<feature type="compositionally biased region" description="Polar residues" evidence="1">
    <location>
        <begin position="1"/>
        <end position="11"/>
    </location>
</feature>
<proteinExistence type="predicted"/>
<accession>A0ABQ5CY90</accession>
<protein>
    <submittedName>
        <fullName evidence="2">Uncharacterized protein</fullName>
    </submittedName>
</protein>
<feature type="region of interest" description="Disordered" evidence="1">
    <location>
        <begin position="114"/>
        <end position="171"/>
    </location>
</feature>
<evidence type="ECO:0000313" key="2">
    <source>
        <dbReference type="EMBL" id="GJT30928.1"/>
    </source>
</evidence>
<reference evidence="2" key="2">
    <citation type="submission" date="2022-01" db="EMBL/GenBank/DDBJ databases">
        <authorList>
            <person name="Yamashiro T."/>
            <person name="Shiraishi A."/>
            <person name="Satake H."/>
            <person name="Nakayama K."/>
        </authorList>
    </citation>
    <scope>NUCLEOTIDE SEQUENCE</scope>
</reference>
<comment type="caution">
    <text evidence="2">The sequence shown here is derived from an EMBL/GenBank/DDBJ whole genome shotgun (WGS) entry which is preliminary data.</text>
</comment>
<gene>
    <name evidence="2" type="ORF">Tco_0911203</name>
</gene>